<keyword evidence="3" id="KW-1185">Reference proteome</keyword>
<evidence type="ECO:0000313" key="3">
    <source>
        <dbReference type="Proteomes" id="UP001177670"/>
    </source>
</evidence>
<reference evidence="2" key="1">
    <citation type="submission" date="2021-10" db="EMBL/GenBank/DDBJ databases">
        <title>Melipona bicolor Genome sequencing and assembly.</title>
        <authorList>
            <person name="Araujo N.S."/>
            <person name="Arias M.C."/>
        </authorList>
    </citation>
    <scope>NUCLEOTIDE SEQUENCE</scope>
    <source>
        <strain evidence="2">USP_2M_L1-L4_2017</strain>
        <tissue evidence="2">Whole body</tissue>
    </source>
</reference>
<feature type="compositionally biased region" description="Basic and acidic residues" evidence="1">
    <location>
        <begin position="20"/>
        <end position="31"/>
    </location>
</feature>
<dbReference type="EMBL" id="JAHYIQ010000002">
    <property type="protein sequence ID" value="KAK1135235.1"/>
    <property type="molecule type" value="Genomic_DNA"/>
</dbReference>
<organism evidence="2 3">
    <name type="scientific">Melipona bicolor</name>
    <dbReference type="NCBI Taxonomy" id="60889"/>
    <lineage>
        <taxon>Eukaryota</taxon>
        <taxon>Metazoa</taxon>
        <taxon>Ecdysozoa</taxon>
        <taxon>Arthropoda</taxon>
        <taxon>Hexapoda</taxon>
        <taxon>Insecta</taxon>
        <taxon>Pterygota</taxon>
        <taxon>Neoptera</taxon>
        <taxon>Endopterygota</taxon>
        <taxon>Hymenoptera</taxon>
        <taxon>Apocrita</taxon>
        <taxon>Aculeata</taxon>
        <taxon>Apoidea</taxon>
        <taxon>Anthophila</taxon>
        <taxon>Apidae</taxon>
        <taxon>Melipona</taxon>
    </lineage>
</organism>
<dbReference type="AlphaFoldDB" id="A0AA40GCQ2"/>
<feature type="compositionally biased region" description="Basic and acidic residues" evidence="1">
    <location>
        <begin position="1"/>
        <end position="13"/>
    </location>
</feature>
<name>A0AA40GCQ2_9HYME</name>
<gene>
    <name evidence="2" type="ORF">K0M31_008006</name>
</gene>
<comment type="caution">
    <text evidence="2">The sequence shown here is derived from an EMBL/GenBank/DDBJ whole genome shotgun (WGS) entry which is preliminary data.</text>
</comment>
<accession>A0AA40GCQ2</accession>
<feature type="region of interest" description="Disordered" evidence="1">
    <location>
        <begin position="1"/>
        <end position="31"/>
    </location>
</feature>
<protein>
    <submittedName>
        <fullName evidence="2">Uncharacterized protein</fullName>
    </submittedName>
</protein>
<evidence type="ECO:0000313" key="2">
    <source>
        <dbReference type="EMBL" id="KAK1135235.1"/>
    </source>
</evidence>
<dbReference type="Proteomes" id="UP001177670">
    <property type="component" value="Unassembled WGS sequence"/>
</dbReference>
<evidence type="ECO:0000256" key="1">
    <source>
        <dbReference type="SAM" id="MobiDB-lite"/>
    </source>
</evidence>
<sequence>MAEERPLESKEIKQQASENVSRKSQERKEENLREKKREYLLMCPLQQEPNFFDILLK</sequence>
<proteinExistence type="predicted"/>